<dbReference type="GO" id="GO:0005829">
    <property type="term" value="C:cytosol"/>
    <property type="evidence" value="ECO:0007669"/>
    <property type="project" value="TreeGrafter"/>
</dbReference>
<dbReference type="Proteomes" id="UP000682308">
    <property type="component" value="Unassembled WGS sequence"/>
</dbReference>
<dbReference type="InterPro" id="IPR007197">
    <property type="entry name" value="rSAM"/>
</dbReference>
<dbReference type="PANTHER" id="PTHR43409:SF7">
    <property type="entry name" value="BLL1977 PROTEIN"/>
    <property type="match status" value="1"/>
</dbReference>
<dbReference type="PANTHER" id="PTHR43409">
    <property type="entry name" value="ANAEROBIC MAGNESIUM-PROTOPORPHYRIN IX MONOMETHYL ESTER CYCLASE-RELATED"/>
    <property type="match status" value="1"/>
</dbReference>
<dbReference type="InterPro" id="IPR058240">
    <property type="entry name" value="rSAM_sf"/>
</dbReference>
<dbReference type="Gene3D" id="3.80.30.20">
    <property type="entry name" value="tm_1862 like domain"/>
    <property type="match status" value="1"/>
</dbReference>
<dbReference type="SUPFAM" id="SSF102114">
    <property type="entry name" value="Radical SAM enzymes"/>
    <property type="match status" value="1"/>
</dbReference>
<evidence type="ECO:0000256" key="4">
    <source>
        <dbReference type="ARBA" id="ARBA00022691"/>
    </source>
</evidence>
<keyword evidence="7" id="KW-0411">Iron-sulfur</keyword>
<sequence length="349" mass="38969">MRAGAGPAGVDNVIHCPDGEWVRTRRRPENNDLDACSIDWSGFSPDLIGTTAQLRTARSCAFKCSFCDYPARAGALAAASVDTVRHELRALAELGVRNVVFVDDTFNVPPRRFKDLCRMMIEEDLGFNWYSYFRCSNARDEESFDLAAESGCAGVFLGIESGDSDVLANMNKLAQDSQYRTGIGRLKERGIVTFASIIVGFPGETEKSVANTIDFLNETAPDLWRAQAWWANPRSPVYGQKELLGIEGEAYTWSHYSMSSKEAAGLTDEMYERVTESVWLPLYDFDFWSLPYLDGKGMGFPELRELLRTSQELMGPRNRGDDPVRAAALERRLADGVSALEIEPARFTY</sequence>
<comment type="caution">
    <text evidence="9">The sequence shown here is derived from an EMBL/GenBank/DDBJ whole genome shotgun (WGS) entry which is preliminary data.</text>
</comment>
<dbReference type="GO" id="GO:0046872">
    <property type="term" value="F:metal ion binding"/>
    <property type="evidence" value="ECO:0007669"/>
    <property type="project" value="UniProtKB-KW"/>
</dbReference>
<dbReference type="InterPro" id="IPR006638">
    <property type="entry name" value="Elp3/MiaA/NifB-like_rSAM"/>
</dbReference>
<dbReference type="GO" id="GO:0051539">
    <property type="term" value="F:4 iron, 4 sulfur cluster binding"/>
    <property type="evidence" value="ECO:0007669"/>
    <property type="project" value="UniProtKB-KW"/>
</dbReference>
<dbReference type="InterPro" id="IPR023404">
    <property type="entry name" value="rSAM_horseshoe"/>
</dbReference>
<dbReference type="InterPro" id="IPR051198">
    <property type="entry name" value="BchE-like"/>
</dbReference>
<dbReference type="InterPro" id="IPR034466">
    <property type="entry name" value="Methyltransferase_Class_B"/>
</dbReference>
<accession>A0A941FB69</accession>
<name>A0A941FB69_9ACTN</name>
<evidence type="ECO:0000313" key="9">
    <source>
        <dbReference type="EMBL" id="MBR8640625.1"/>
    </source>
</evidence>
<dbReference type="SFLD" id="SFLDG01082">
    <property type="entry name" value="B12-binding_domain_containing"/>
    <property type="match status" value="1"/>
</dbReference>
<dbReference type="SMART" id="SM00729">
    <property type="entry name" value="Elp3"/>
    <property type="match status" value="1"/>
</dbReference>
<keyword evidence="6" id="KW-0408">Iron</keyword>
<dbReference type="GO" id="GO:0003824">
    <property type="term" value="F:catalytic activity"/>
    <property type="evidence" value="ECO:0007669"/>
    <property type="project" value="InterPro"/>
</dbReference>
<gene>
    <name evidence="9" type="ORF">KEF29_18085</name>
</gene>
<evidence type="ECO:0000256" key="3">
    <source>
        <dbReference type="ARBA" id="ARBA00022679"/>
    </source>
</evidence>
<dbReference type="Pfam" id="PF04055">
    <property type="entry name" value="Radical_SAM"/>
    <property type="match status" value="1"/>
</dbReference>
<dbReference type="CDD" id="cd01335">
    <property type="entry name" value="Radical_SAM"/>
    <property type="match status" value="1"/>
</dbReference>
<evidence type="ECO:0000256" key="7">
    <source>
        <dbReference type="ARBA" id="ARBA00023014"/>
    </source>
</evidence>
<dbReference type="EMBL" id="JAGTPG010000002">
    <property type="protein sequence ID" value="MBR8640625.1"/>
    <property type="molecule type" value="Genomic_DNA"/>
</dbReference>
<keyword evidence="5" id="KW-0479">Metal-binding</keyword>
<evidence type="ECO:0000259" key="8">
    <source>
        <dbReference type="PROSITE" id="PS51918"/>
    </source>
</evidence>
<dbReference type="PROSITE" id="PS51918">
    <property type="entry name" value="RADICAL_SAM"/>
    <property type="match status" value="1"/>
</dbReference>
<protein>
    <submittedName>
        <fullName evidence="9">Radical SAM protein</fullName>
    </submittedName>
</protein>
<keyword evidence="2" id="KW-0489">Methyltransferase</keyword>
<organism evidence="9 10">
    <name type="scientific">Streptomyces tuirus</name>
    <dbReference type="NCBI Taxonomy" id="68278"/>
    <lineage>
        <taxon>Bacteria</taxon>
        <taxon>Bacillati</taxon>
        <taxon>Actinomycetota</taxon>
        <taxon>Actinomycetes</taxon>
        <taxon>Kitasatosporales</taxon>
        <taxon>Streptomycetaceae</taxon>
        <taxon>Streptomyces</taxon>
    </lineage>
</organism>
<dbReference type="AlphaFoldDB" id="A0A941FB69"/>
<dbReference type="SFLD" id="SFLDS00029">
    <property type="entry name" value="Radical_SAM"/>
    <property type="match status" value="1"/>
</dbReference>
<comment type="cofactor">
    <cofactor evidence="1">
        <name>[4Fe-4S] cluster</name>
        <dbReference type="ChEBI" id="CHEBI:49883"/>
    </cofactor>
</comment>
<dbReference type="SFLD" id="SFLDG01123">
    <property type="entry name" value="methyltransferase_(Class_B)"/>
    <property type="match status" value="1"/>
</dbReference>
<evidence type="ECO:0000256" key="6">
    <source>
        <dbReference type="ARBA" id="ARBA00023004"/>
    </source>
</evidence>
<keyword evidence="3" id="KW-0808">Transferase</keyword>
<keyword evidence="4" id="KW-0949">S-adenosyl-L-methionine</keyword>
<feature type="domain" description="Radical SAM core" evidence="8">
    <location>
        <begin position="46"/>
        <end position="277"/>
    </location>
</feature>
<evidence type="ECO:0000313" key="10">
    <source>
        <dbReference type="Proteomes" id="UP000682308"/>
    </source>
</evidence>
<reference evidence="9 10" key="1">
    <citation type="submission" date="2021-04" db="EMBL/GenBank/DDBJ databases">
        <title>Characterization of the biosynthetic gene cluster of new lipopeptides with antitumor activity in the genome of the marine Streptomyces PHM034.</title>
        <authorList>
            <person name="Ceniceros A."/>
            <person name="Canedo L."/>
            <person name="Mendez C."/>
            <person name="Olano C."/>
            <person name="Schleissner C."/>
            <person name="Cuevas C."/>
            <person name="De La Calle F."/>
            <person name="Salas J.A."/>
        </authorList>
    </citation>
    <scope>NUCLEOTIDE SEQUENCE [LARGE SCALE GENOMIC DNA]</scope>
    <source>
        <strain evidence="9 10">PHM034</strain>
    </source>
</reference>
<keyword evidence="10" id="KW-1185">Reference proteome</keyword>
<proteinExistence type="predicted"/>
<evidence type="ECO:0000256" key="1">
    <source>
        <dbReference type="ARBA" id="ARBA00001966"/>
    </source>
</evidence>
<evidence type="ECO:0000256" key="2">
    <source>
        <dbReference type="ARBA" id="ARBA00022603"/>
    </source>
</evidence>
<evidence type="ECO:0000256" key="5">
    <source>
        <dbReference type="ARBA" id="ARBA00022723"/>
    </source>
</evidence>